<organism evidence="1 2">
    <name type="scientific">Pontibacter qinzhouensis</name>
    <dbReference type="NCBI Taxonomy" id="2603253"/>
    <lineage>
        <taxon>Bacteria</taxon>
        <taxon>Pseudomonadati</taxon>
        <taxon>Bacteroidota</taxon>
        <taxon>Cytophagia</taxon>
        <taxon>Cytophagales</taxon>
        <taxon>Hymenobacteraceae</taxon>
        <taxon>Pontibacter</taxon>
    </lineage>
</organism>
<dbReference type="OrthoDB" id="7058268at2"/>
<dbReference type="Proteomes" id="UP000321926">
    <property type="component" value="Unassembled WGS sequence"/>
</dbReference>
<dbReference type="AlphaFoldDB" id="A0A5C8K8X4"/>
<reference evidence="1 2" key="1">
    <citation type="submission" date="2019-08" db="EMBL/GenBank/DDBJ databases">
        <authorList>
            <person name="Shi S."/>
        </authorList>
    </citation>
    <scope>NUCLEOTIDE SEQUENCE [LARGE SCALE GENOMIC DNA]</scope>
    <source>
        <strain evidence="1 2">GY10130</strain>
    </source>
</reference>
<gene>
    <name evidence="1" type="ORF">FVR03_10495</name>
</gene>
<dbReference type="EMBL" id="VRTY01000033">
    <property type="protein sequence ID" value="TXK46762.1"/>
    <property type="molecule type" value="Genomic_DNA"/>
</dbReference>
<accession>A0A5C8K8X4</accession>
<evidence type="ECO:0000313" key="1">
    <source>
        <dbReference type="EMBL" id="TXK46762.1"/>
    </source>
</evidence>
<dbReference type="SUPFAM" id="SSF53756">
    <property type="entry name" value="UDP-Glycosyltransferase/glycogen phosphorylase"/>
    <property type="match status" value="1"/>
</dbReference>
<comment type="caution">
    <text evidence="1">The sequence shown here is derived from an EMBL/GenBank/DDBJ whole genome shotgun (WGS) entry which is preliminary data.</text>
</comment>
<keyword evidence="2" id="KW-1185">Reference proteome</keyword>
<dbReference type="Pfam" id="PF04007">
    <property type="entry name" value="DUF354"/>
    <property type="match status" value="1"/>
</dbReference>
<dbReference type="InterPro" id="IPR007152">
    <property type="entry name" value="DUF354"/>
</dbReference>
<name>A0A5C8K8X4_9BACT</name>
<dbReference type="PANTHER" id="PTHR39662">
    <property type="entry name" value="DUF354 DOMAIN-CONTAINING PROTEIN-RELATED"/>
    <property type="match status" value="1"/>
</dbReference>
<proteinExistence type="predicted"/>
<protein>
    <submittedName>
        <fullName evidence="1">DUF354 domain-containing protein</fullName>
    </submittedName>
</protein>
<sequence>MKILIDINHPAHVHYFRNFSRIMIEKGHDVLFVSRNKEMEHRLLHLYNIPYIDRGKGKTGKIGKFLYLLYADLKLLEIATKFRADLFLNFLHPYPSQVAKLLGKVSLVFSDTEHARLHHQLTVPFATNVFTPSCYRIDLGAKHIRFRGYMELAYLHPNYFTPDPAILSLLHVEPGEKFVIIRFVSWAAAHDFGHSGMSLENKRKAVKALSQFARVFITSEGELPHDLEQYRISIPFDKMHDALYFSSLLFGESATMASEAAVLGTPSIFMDNDGRGYTDEEETKYGLVFNFTESPEDQTLAIQKALEIMQEVNGTEKYQRARKQLLSDCIDTTQFMVNQVLKYAPQQVTLPKPATVTP</sequence>
<evidence type="ECO:0000313" key="2">
    <source>
        <dbReference type="Proteomes" id="UP000321926"/>
    </source>
</evidence>
<dbReference type="RefSeq" id="WP_147921702.1">
    <property type="nucleotide sequence ID" value="NZ_VRTY01000033.1"/>
</dbReference>
<dbReference type="PANTHER" id="PTHR39662:SF1">
    <property type="entry name" value="DUF354 DOMAIN-CONTAINING PROTEIN"/>
    <property type="match status" value="1"/>
</dbReference>
<dbReference type="PIRSF" id="PIRSF005357">
    <property type="entry name" value="UCP005357"/>
    <property type="match status" value="1"/>
</dbReference>